<evidence type="ECO:0000256" key="5">
    <source>
        <dbReference type="ARBA" id="ARBA00022842"/>
    </source>
</evidence>
<dbReference type="EC" id="3.1.-.-" evidence="6"/>
<dbReference type="HAMAP" id="MF_00265">
    <property type="entry name" value="VapC_Nob1"/>
    <property type="match status" value="1"/>
</dbReference>
<dbReference type="SUPFAM" id="SSF88723">
    <property type="entry name" value="PIN domain-like"/>
    <property type="match status" value="1"/>
</dbReference>
<feature type="domain" description="PIN" evidence="7">
    <location>
        <begin position="6"/>
        <end position="130"/>
    </location>
</feature>
<dbReference type="AlphaFoldDB" id="A0AAT9HTJ8"/>
<dbReference type="EMBL" id="AP035768">
    <property type="protein sequence ID" value="BFO20932.1"/>
    <property type="molecule type" value="Genomic_DNA"/>
</dbReference>
<evidence type="ECO:0000256" key="2">
    <source>
        <dbReference type="ARBA" id="ARBA00022722"/>
    </source>
</evidence>
<dbReference type="GO" id="GO:0000287">
    <property type="term" value="F:magnesium ion binding"/>
    <property type="evidence" value="ECO:0007669"/>
    <property type="project" value="UniProtKB-UniRule"/>
</dbReference>
<organism evidence="8">
    <name type="scientific">Streptomyces haneummycinicus</name>
    <dbReference type="NCBI Taxonomy" id="3074435"/>
    <lineage>
        <taxon>Bacteria</taxon>
        <taxon>Bacillati</taxon>
        <taxon>Actinomycetota</taxon>
        <taxon>Actinomycetes</taxon>
        <taxon>Kitasatosporales</taxon>
        <taxon>Streptomycetaceae</taxon>
        <taxon>Streptomyces</taxon>
    </lineage>
</organism>
<name>A0AAT9HTJ8_9ACTN</name>
<reference evidence="8" key="1">
    <citation type="submission" date="2024-06" db="EMBL/GenBank/DDBJ databases">
        <authorList>
            <consortium name="consrtm"/>
            <person name="Uemura M."/>
            <person name="Terahara T."/>
        </authorList>
    </citation>
    <scope>NUCLEOTIDE SEQUENCE</scope>
    <source>
        <strain evidence="8">KM77-8</strain>
    </source>
</reference>
<accession>A0AAT9HTJ8</accession>
<reference evidence="8" key="2">
    <citation type="submission" date="2024-07" db="EMBL/GenBank/DDBJ databases">
        <title>Streptomyces haneummycinica sp. nov., a new antibiotic-producing actinobacterium isolated from marine sediment.</title>
        <authorList>
            <person name="Uemura M."/>
            <person name="Hamada M."/>
            <person name="Hirano S."/>
            <person name="Kobayashi K."/>
            <person name="Ohshiro T."/>
            <person name="Kobayashi T."/>
            <person name="Terahara T."/>
        </authorList>
    </citation>
    <scope>NUCLEOTIDE SEQUENCE</scope>
    <source>
        <strain evidence="8">KM77-8</strain>
    </source>
</reference>
<evidence type="ECO:0000256" key="6">
    <source>
        <dbReference type="HAMAP-Rule" id="MF_00265"/>
    </source>
</evidence>
<comment type="cofactor">
    <cofactor evidence="6">
        <name>Mg(2+)</name>
        <dbReference type="ChEBI" id="CHEBI:18420"/>
    </cofactor>
</comment>
<keyword evidence="4 6" id="KW-0378">Hydrolase</keyword>
<keyword evidence="5 6" id="KW-0460">Magnesium</keyword>
<proteinExistence type="inferred from homology"/>
<feature type="binding site" evidence="6">
    <location>
        <position position="107"/>
    </location>
    <ligand>
        <name>Mg(2+)</name>
        <dbReference type="ChEBI" id="CHEBI:18420"/>
    </ligand>
</feature>
<evidence type="ECO:0000313" key="8">
    <source>
        <dbReference type="EMBL" id="BFO20932.1"/>
    </source>
</evidence>
<comment type="similarity">
    <text evidence="6">Belongs to the PINc/VapC protein family.</text>
</comment>
<keyword evidence="3 6" id="KW-0479">Metal-binding</keyword>
<evidence type="ECO:0000256" key="1">
    <source>
        <dbReference type="ARBA" id="ARBA00022649"/>
    </source>
</evidence>
<evidence type="ECO:0000259" key="7">
    <source>
        <dbReference type="Pfam" id="PF01850"/>
    </source>
</evidence>
<dbReference type="GO" id="GO:0016787">
    <property type="term" value="F:hydrolase activity"/>
    <property type="evidence" value="ECO:0007669"/>
    <property type="project" value="UniProtKB-KW"/>
</dbReference>
<dbReference type="GO" id="GO:0090729">
    <property type="term" value="F:toxin activity"/>
    <property type="evidence" value="ECO:0007669"/>
    <property type="project" value="UniProtKB-KW"/>
</dbReference>
<keyword evidence="1 6" id="KW-1277">Toxin-antitoxin system</keyword>
<dbReference type="InterPro" id="IPR002716">
    <property type="entry name" value="PIN_dom"/>
</dbReference>
<gene>
    <name evidence="8" type="primary">vapC26</name>
    <name evidence="6" type="synonym">vapC</name>
    <name evidence="8" type="ORF">SHKM778_73200</name>
</gene>
<protein>
    <recommendedName>
        <fullName evidence="6">Ribonuclease VapC</fullName>
        <shortName evidence="6">RNase VapC</shortName>
        <ecNumber evidence="6">3.1.-.-</ecNumber>
    </recommendedName>
    <alternativeName>
        <fullName evidence="6">Toxin VapC</fullName>
    </alternativeName>
</protein>
<sequence length="148" mass="15845">MSLVAVADTNALYRLLDPRLSGHEAHRKALGSISHLVVSPMVLAELDYLIATRAGAAKAVVAARFVERNVATRRFEVPPVSAHLSAAIAVAEGYKNADEGKGVGLTDAMNVALAAAYHTDVMFTSDLHFRMIRPLTGHGAFRLLPDDL</sequence>
<keyword evidence="6" id="KW-0800">Toxin</keyword>
<dbReference type="Gene3D" id="3.40.50.1010">
    <property type="entry name" value="5'-nuclease"/>
    <property type="match status" value="1"/>
</dbReference>
<evidence type="ECO:0000256" key="4">
    <source>
        <dbReference type="ARBA" id="ARBA00022801"/>
    </source>
</evidence>
<dbReference type="InterPro" id="IPR022907">
    <property type="entry name" value="VapC_family"/>
</dbReference>
<dbReference type="GO" id="GO:0004540">
    <property type="term" value="F:RNA nuclease activity"/>
    <property type="evidence" value="ECO:0007669"/>
    <property type="project" value="InterPro"/>
</dbReference>
<dbReference type="Pfam" id="PF01850">
    <property type="entry name" value="PIN"/>
    <property type="match status" value="1"/>
</dbReference>
<evidence type="ECO:0000256" key="3">
    <source>
        <dbReference type="ARBA" id="ARBA00022723"/>
    </source>
</evidence>
<feature type="binding site" evidence="6">
    <location>
        <position position="8"/>
    </location>
    <ligand>
        <name>Mg(2+)</name>
        <dbReference type="ChEBI" id="CHEBI:18420"/>
    </ligand>
</feature>
<comment type="function">
    <text evidence="6">Toxic component of a toxin-antitoxin (TA) system. An RNase.</text>
</comment>
<dbReference type="InterPro" id="IPR029060">
    <property type="entry name" value="PIN-like_dom_sf"/>
</dbReference>
<keyword evidence="2 6" id="KW-0540">Nuclease</keyword>